<evidence type="ECO:0000256" key="2">
    <source>
        <dbReference type="ARBA" id="ARBA00012438"/>
    </source>
</evidence>
<dbReference type="SMART" id="SM00065">
    <property type="entry name" value="GAF"/>
    <property type="match status" value="2"/>
</dbReference>
<dbReference type="InterPro" id="IPR036890">
    <property type="entry name" value="HATPase_C_sf"/>
</dbReference>
<dbReference type="InterPro" id="IPR005467">
    <property type="entry name" value="His_kinase_dom"/>
</dbReference>
<organism evidence="12 13">
    <name type="scientific">Endosaccharibacter trunci</name>
    <dbReference type="NCBI Taxonomy" id="2812733"/>
    <lineage>
        <taxon>Bacteria</taxon>
        <taxon>Pseudomonadati</taxon>
        <taxon>Pseudomonadota</taxon>
        <taxon>Alphaproteobacteria</taxon>
        <taxon>Acetobacterales</taxon>
        <taxon>Acetobacteraceae</taxon>
        <taxon>Endosaccharibacter</taxon>
    </lineage>
</organism>
<dbReference type="InterPro" id="IPR003661">
    <property type="entry name" value="HisK_dim/P_dom"/>
</dbReference>
<feature type="domain" description="PAS" evidence="10">
    <location>
        <begin position="179"/>
        <end position="252"/>
    </location>
</feature>
<gene>
    <name evidence="12" type="ORF">NFI95_09070</name>
</gene>
<dbReference type="SUPFAM" id="SSF55781">
    <property type="entry name" value="GAF domain-like"/>
    <property type="match status" value="2"/>
</dbReference>
<dbReference type="SUPFAM" id="SSF47384">
    <property type="entry name" value="Homodimeric domain of signal transducing histidine kinase"/>
    <property type="match status" value="1"/>
</dbReference>
<dbReference type="Pfam" id="PF01590">
    <property type="entry name" value="GAF"/>
    <property type="match status" value="2"/>
</dbReference>
<dbReference type="Pfam" id="PF08447">
    <property type="entry name" value="PAS_3"/>
    <property type="match status" value="1"/>
</dbReference>
<keyword evidence="13" id="KW-1185">Reference proteome</keyword>
<dbReference type="InterPro" id="IPR013656">
    <property type="entry name" value="PAS_4"/>
</dbReference>
<dbReference type="CDD" id="cd00082">
    <property type="entry name" value="HisKA"/>
    <property type="match status" value="1"/>
</dbReference>
<evidence type="ECO:0000259" key="10">
    <source>
        <dbReference type="PROSITE" id="PS50112"/>
    </source>
</evidence>
<dbReference type="InterPro" id="IPR035965">
    <property type="entry name" value="PAS-like_dom_sf"/>
</dbReference>
<comment type="caution">
    <text evidence="12">The sequence shown here is derived from an EMBL/GenBank/DDBJ whole genome shotgun (WGS) entry which is preliminary data.</text>
</comment>
<dbReference type="InterPro" id="IPR001610">
    <property type="entry name" value="PAC"/>
</dbReference>
<evidence type="ECO:0000259" key="11">
    <source>
        <dbReference type="PROSITE" id="PS50113"/>
    </source>
</evidence>
<dbReference type="PROSITE" id="PS50109">
    <property type="entry name" value="HIS_KIN"/>
    <property type="match status" value="1"/>
</dbReference>
<evidence type="ECO:0000313" key="12">
    <source>
        <dbReference type="EMBL" id="MCQ8278601.1"/>
    </source>
</evidence>
<evidence type="ECO:0000313" key="13">
    <source>
        <dbReference type="Proteomes" id="UP001524587"/>
    </source>
</evidence>
<dbReference type="InterPro" id="IPR003018">
    <property type="entry name" value="GAF"/>
</dbReference>
<feature type="coiled-coil region" evidence="7">
    <location>
        <begin position="150"/>
        <end position="177"/>
    </location>
</feature>
<accession>A0ABT1W6V1</accession>
<dbReference type="InterPro" id="IPR029016">
    <property type="entry name" value="GAF-like_dom_sf"/>
</dbReference>
<dbReference type="SUPFAM" id="SSF55874">
    <property type="entry name" value="ATPase domain of HSP90 chaperone/DNA topoisomerase II/histidine kinase"/>
    <property type="match status" value="1"/>
</dbReference>
<dbReference type="CDD" id="cd00130">
    <property type="entry name" value="PAS"/>
    <property type="match status" value="3"/>
</dbReference>
<evidence type="ECO:0000256" key="7">
    <source>
        <dbReference type="SAM" id="Coils"/>
    </source>
</evidence>
<dbReference type="EMBL" id="JAMSKV010000006">
    <property type="protein sequence ID" value="MCQ8278601.1"/>
    <property type="molecule type" value="Genomic_DNA"/>
</dbReference>
<dbReference type="Gene3D" id="1.10.287.130">
    <property type="match status" value="1"/>
</dbReference>
<dbReference type="Proteomes" id="UP001524587">
    <property type="component" value="Unassembled WGS sequence"/>
</dbReference>
<dbReference type="NCBIfam" id="TIGR00229">
    <property type="entry name" value="sensory_box"/>
    <property type="match status" value="3"/>
</dbReference>
<sequence>MPDLNTVPNWTEAERLRALYGYNILDTAREAEFDDITQMASQACGTSISLLNLIDSDRQWFKAETGFGARQIPREPSLCLQALSAPDVLMVPDTRADPRFDGHPMVYGPPFARLYAGVPLRTPDGLPIGVLCVMDRTPGILTEQQLFILKALARAVMARLEQRKALAERDQALLAERRSQSHSRQILDSAVDYAIISFDLEGRVTSWNEGAHRILGWTEPEMLGQPADRIFTPEDVASGRPAKEMGDALRHGRGNDERWHVRKDGSRFFASGEMLVLRDETGAFNGFIKMLRDRTEQRSTSEALRFSEDRIETALSTGLVGFFDWNVSTDTVQGDARYAELFGLDPVLLAKGLPLYAVMEAIHPADRHAMAATLGEAIGLGTDYTCQCRIVGKGVGGERKPRSLLIRGRCYERAGSQARRFTGIAIDISATEEARAALHASESFNREILASSSDCIKVLSLDGALDFMSEGGQRIMEIADFSRFAGCPWPSFWKGSGNVEASRAIETARNGGRAHFRGYADTALGNQRYWDVVVTPMLGRDGKPERLLSISRDVTEAHAATERIELALNTGAVLGTWVWDVPRDRFTADRRFAATFSLQAETLAAGLPLKEVIRSIHPDDLARVEAQVGRVLAEGGRYSDEYRVRQLDGSWRWIEANGTCDLDEAGEAARFPGVVIDIDARKRQELRQAALIDLGNGLRELKEPAAMMDAASRLLGRTLGVDRAGYGVVDARCDLILVERDWCAGPSIRSFAGTHNVRSLGFCVEDMRRNEVVAISDVFLDPRTSDGAAALAAAQIRGVLSVPLIDTGAIRAIVFAHTDDVHAWTQEEISFARAVADRTWAAIEQARAENELLRINQGLEAEVSERTRERDGIWTVSRDLLGVADQAGVWLNVSPAWTEQLGWPSSEIVGHGFGRVAHPDDSAHVAAEIARIAAQRESGSFEARFRTASGDFRALSWVVVPAENRLYCSARDVTEARQAAISLARTEQALRQSQKMEAVGQLTGGLAHDFNNLLTGISGALELLGTRVAQGRYNDVDRYVQAAQGAARRAAALTHRLLAFSRQQTLDPKPTDTTRLVADMEELIRRTIGPEIELTVNAAPGTWAVLVDPNQLENAVLNLCLNARDAMPDGGRLCIEMTNLVLASQAARDRDMQPGEYVSLCVADTGTGMRPDVIAKAFDPFFTTKPLGQGTGLGLSMIYGFARQSGGQIRIQSKEGVGTRMHLLLPRHAGAVGDVDAESARGDAPRAAAGETVLIVDDEPTIRMLIVEVLEELDYAAVEAQDGSAGLAVLQSGARIDLLVTDVGLPGGMNGRQMADIARRSRPGLKVLFITGYAENAVVGNGDLEPGMHVMTKPFAMDVLASRIKELTTGR</sequence>
<proteinExistence type="predicted"/>
<evidence type="ECO:0000256" key="6">
    <source>
        <dbReference type="PROSITE-ProRule" id="PRU00169"/>
    </source>
</evidence>
<dbReference type="SMART" id="SM00388">
    <property type="entry name" value="HisKA"/>
    <property type="match status" value="1"/>
</dbReference>
<evidence type="ECO:0000256" key="3">
    <source>
        <dbReference type="ARBA" id="ARBA00022553"/>
    </source>
</evidence>
<dbReference type="SUPFAM" id="SSF52172">
    <property type="entry name" value="CheY-like"/>
    <property type="match status" value="1"/>
</dbReference>
<feature type="modified residue" description="4-aspartylphosphate" evidence="6">
    <location>
        <position position="1302"/>
    </location>
</feature>
<dbReference type="InterPro" id="IPR004358">
    <property type="entry name" value="Sig_transdc_His_kin-like_C"/>
</dbReference>
<dbReference type="EC" id="2.7.13.3" evidence="2"/>
<keyword evidence="7" id="KW-0175">Coiled coil</keyword>
<dbReference type="PANTHER" id="PTHR43065">
    <property type="entry name" value="SENSOR HISTIDINE KINASE"/>
    <property type="match status" value="1"/>
</dbReference>
<dbReference type="PROSITE" id="PS50113">
    <property type="entry name" value="PAC"/>
    <property type="match status" value="2"/>
</dbReference>
<dbReference type="Pfam" id="PF00512">
    <property type="entry name" value="HisKA"/>
    <property type="match status" value="1"/>
</dbReference>
<keyword evidence="3 6" id="KW-0597">Phosphoprotein</keyword>
<name>A0ABT1W6V1_9PROT</name>
<feature type="domain" description="Histidine kinase" evidence="8">
    <location>
        <begin position="1005"/>
        <end position="1229"/>
    </location>
</feature>
<dbReference type="InterPro" id="IPR003594">
    <property type="entry name" value="HATPase_dom"/>
</dbReference>
<dbReference type="CDD" id="cd18161">
    <property type="entry name" value="REC_hyHK_blue-like"/>
    <property type="match status" value="1"/>
</dbReference>
<feature type="domain" description="PAS" evidence="10">
    <location>
        <begin position="883"/>
        <end position="936"/>
    </location>
</feature>
<dbReference type="Pfam" id="PF13426">
    <property type="entry name" value="PAS_9"/>
    <property type="match status" value="1"/>
</dbReference>
<dbReference type="PANTHER" id="PTHR43065:SF42">
    <property type="entry name" value="TWO-COMPONENT SENSOR PPRA"/>
    <property type="match status" value="1"/>
</dbReference>
<dbReference type="Pfam" id="PF02518">
    <property type="entry name" value="HATPase_c"/>
    <property type="match status" value="1"/>
</dbReference>
<dbReference type="SMART" id="SM00448">
    <property type="entry name" value="REC"/>
    <property type="match status" value="1"/>
</dbReference>
<evidence type="ECO:0000256" key="4">
    <source>
        <dbReference type="ARBA" id="ARBA00022679"/>
    </source>
</evidence>
<evidence type="ECO:0000256" key="5">
    <source>
        <dbReference type="ARBA" id="ARBA00022777"/>
    </source>
</evidence>
<dbReference type="PROSITE" id="PS50110">
    <property type="entry name" value="RESPONSE_REGULATORY"/>
    <property type="match status" value="1"/>
</dbReference>
<feature type="domain" description="PAC" evidence="11">
    <location>
        <begin position="254"/>
        <end position="306"/>
    </location>
</feature>
<dbReference type="InterPro" id="IPR036097">
    <property type="entry name" value="HisK_dim/P_sf"/>
</dbReference>
<evidence type="ECO:0000259" key="8">
    <source>
        <dbReference type="PROSITE" id="PS50109"/>
    </source>
</evidence>
<dbReference type="SMART" id="SM00086">
    <property type="entry name" value="PAC"/>
    <property type="match status" value="4"/>
</dbReference>
<dbReference type="InterPro" id="IPR013655">
    <property type="entry name" value="PAS_fold_3"/>
</dbReference>
<keyword evidence="5" id="KW-0418">Kinase</keyword>
<dbReference type="PROSITE" id="PS50112">
    <property type="entry name" value="PAS"/>
    <property type="match status" value="2"/>
</dbReference>
<dbReference type="InterPro" id="IPR011006">
    <property type="entry name" value="CheY-like_superfamily"/>
</dbReference>
<evidence type="ECO:0000259" key="9">
    <source>
        <dbReference type="PROSITE" id="PS50110"/>
    </source>
</evidence>
<dbReference type="Gene3D" id="3.30.450.20">
    <property type="entry name" value="PAS domain"/>
    <property type="match status" value="5"/>
</dbReference>
<dbReference type="Gene3D" id="3.30.450.40">
    <property type="match status" value="2"/>
</dbReference>
<dbReference type="SUPFAM" id="SSF55785">
    <property type="entry name" value="PYP-like sensor domain (PAS domain)"/>
    <property type="match status" value="5"/>
</dbReference>
<feature type="domain" description="Response regulatory" evidence="9">
    <location>
        <begin position="1252"/>
        <end position="1368"/>
    </location>
</feature>
<dbReference type="Gene3D" id="3.30.565.10">
    <property type="entry name" value="Histidine kinase-like ATPase, C-terminal domain"/>
    <property type="match status" value="1"/>
</dbReference>
<dbReference type="Pfam" id="PF00072">
    <property type="entry name" value="Response_reg"/>
    <property type="match status" value="1"/>
</dbReference>
<protein>
    <recommendedName>
        <fullName evidence="2">histidine kinase</fullName>
        <ecNumber evidence="2">2.7.13.3</ecNumber>
    </recommendedName>
</protein>
<dbReference type="InterPro" id="IPR001789">
    <property type="entry name" value="Sig_transdc_resp-reg_receiver"/>
</dbReference>
<dbReference type="RefSeq" id="WP_422864077.1">
    <property type="nucleotide sequence ID" value="NZ_JAMSKV010000006.1"/>
</dbReference>
<feature type="domain" description="PAC" evidence="11">
    <location>
        <begin position="638"/>
        <end position="690"/>
    </location>
</feature>
<comment type="catalytic activity">
    <reaction evidence="1">
        <text>ATP + protein L-histidine = ADP + protein N-phospho-L-histidine.</text>
        <dbReference type="EC" id="2.7.13.3"/>
    </reaction>
</comment>
<evidence type="ECO:0000256" key="1">
    <source>
        <dbReference type="ARBA" id="ARBA00000085"/>
    </source>
</evidence>
<dbReference type="PRINTS" id="PR00344">
    <property type="entry name" value="BCTRLSENSOR"/>
</dbReference>
<dbReference type="SMART" id="SM00387">
    <property type="entry name" value="HATPase_c"/>
    <property type="match status" value="1"/>
</dbReference>
<keyword evidence="4" id="KW-0808">Transferase</keyword>
<dbReference type="InterPro" id="IPR000700">
    <property type="entry name" value="PAS-assoc_C"/>
</dbReference>
<dbReference type="SMART" id="SM00091">
    <property type="entry name" value="PAS"/>
    <property type="match status" value="4"/>
</dbReference>
<dbReference type="Gene3D" id="3.40.50.2300">
    <property type="match status" value="1"/>
</dbReference>
<reference evidence="12 13" key="1">
    <citation type="submission" date="2022-06" db="EMBL/GenBank/DDBJ databases">
        <title>Endosaccharibacter gen. nov., sp. nov., endophytic bacteria isolated from sugarcane.</title>
        <authorList>
            <person name="Pitiwittayakul N."/>
            <person name="Yukphan P."/>
            <person name="Charoenyingcharoen P."/>
            <person name="Tanasupawat S."/>
        </authorList>
    </citation>
    <scope>NUCLEOTIDE SEQUENCE [LARGE SCALE GENOMIC DNA]</scope>
    <source>
        <strain evidence="12 13">KSS8</strain>
    </source>
</reference>
<dbReference type="InterPro" id="IPR000014">
    <property type="entry name" value="PAS"/>
</dbReference>
<dbReference type="Pfam" id="PF08448">
    <property type="entry name" value="PAS_4"/>
    <property type="match status" value="2"/>
</dbReference>